<organism evidence="1 2">
    <name type="scientific">Sinorhizobium meliloti CCNWSX0020</name>
    <dbReference type="NCBI Taxonomy" id="1107881"/>
    <lineage>
        <taxon>Bacteria</taxon>
        <taxon>Pseudomonadati</taxon>
        <taxon>Pseudomonadota</taxon>
        <taxon>Alphaproteobacteria</taxon>
        <taxon>Hyphomicrobiales</taxon>
        <taxon>Rhizobiaceae</taxon>
        <taxon>Sinorhizobium/Ensifer group</taxon>
        <taxon>Sinorhizobium</taxon>
    </lineage>
</organism>
<proteinExistence type="predicted"/>
<dbReference type="RefSeq" id="WP_004435109.1">
    <property type="nucleotide sequence ID" value="NZ_AGVV01000019.1"/>
</dbReference>
<evidence type="ECO:0000313" key="1">
    <source>
        <dbReference type="EMBL" id="EHK77692.1"/>
    </source>
</evidence>
<dbReference type="EMBL" id="AGVV01000019">
    <property type="protein sequence ID" value="EHK77692.1"/>
    <property type="molecule type" value="Genomic_DNA"/>
</dbReference>
<sequence length="194" mass="22439">MDKLTLINNALIATGNDPVNVLNDPSDEYRVANAAFDRWIRFLTSRHSWPFATTTELLVRVPDADNKSRRYSKNGFRLPQNTLHVKEVYRNTLPLTDYEIMGTVLSCNYDSEIYAVVVKMAPEDIWHPMTEEILTRYVEAGCLRGLNEDFSEANRREQSAELLLEEARPHLDQQNPARNIYKSTIAAARRRRRV</sequence>
<dbReference type="Proteomes" id="UP000004038">
    <property type="component" value="Unassembled WGS sequence"/>
</dbReference>
<accession>H0FZ12</accession>
<gene>
    <name evidence="1" type="ORF">SM0020_12230</name>
</gene>
<evidence type="ECO:0000313" key="2">
    <source>
        <dbReference type="Proteomes" id="UP000004038"/>
    </source>
</evidence>
<name>H0FZ12_RHIML</name>
<dbReference type="AlphaFoldDB" id="H0FZ12"/>
<dbReference type="PATRIC" id="fig|1107881.3.peg.2479"/>
<protein>
    <submittedName>
        <fullName evidence="1">Uncharacterized protein</fullName>
    </submittedName>
</protein>
<reference evidence="1 2" key="1">
    <citation type="journal article" date="2012" name="J. Bacteriol.">
        <title>Draft Genome Sequence of Sinorhizobium meliloti CCNWSX0020, a Nitrogen-Fixing Symbiont with Copper Tolerance Capability Isolated from Lead-Zinc Mine Tailings.</title>
        <authorList>
            <person name="Li Z."/>
            <person name="Ma Z."/>
            <person name="Hao X."/>
            <person name="Wei G."/>
        </authorList>
    </citation>
    <scope>NUCLEOTIDE SEQUENCE [LARGE SCALE GENOMIC DNA]</scope>
    <source>
        <strain evidence="1 2">CCNWSX0020</strain>
    </source>
</reference>